<proteinExistence type="predicted"/>
<dbReference type="SUPFAM" id="SSF57959">
    <property type="entry name" value="Leucine zipper domain"/>
    <property type="match status" value="1"/>
</dbReference>
<evidence type="ECO:0000256" key="1">
    <source>
        <dbReference type="SAM" id="Coils"/>
    </source>
</evidence>
<dbReference type="GO" id="GO:0003700">
    <property type="term" value="F:DNA-binding transcription factor activity"/>
    <property type="evidence" value="ECO:0007669"/>
    <property type="project" value="InterPro"/>
</dbReference>
<comment type="caution">
    <text evidence="3">The sequence shown here is derived from an EMBL/GenBank/DDBJ whole genome shotgun (WGS) entry which is preliminary data.</text>
</comment>
<gene>
    <name evidence="3" type="ORF">PENTCL1PPCAC_17166</name>
</gene>
<sequence>MLSNAFRSVCRLRNAAALDTNYASLASLGLLSESPHNRGSVVEKLLLKPVISVSDSYSPSSYSIRLDSPLSSLGSPSENVSDWSLEDEKSFDNKYGIYELDSLICEEFYEGDELDEAVQCCSREKKDEKEAEIDEVETNASFHKFIDELIATVKEEIEREQALEEAVLLERAAKVSSDAAVVAAAAAAPLSIKDCYAGLDGSANNRKRIASDCEDVPVLRKRKRMFTLEEMALRKRNQNRRAAQRYREKLVKVKSEQMEECTELEEKNDSLRDHIKELENEIERFKKLLLTKAEEVKEEESL</sequence>
<protein>
    <recommendedName>
        <fullName evidence="2">BZIP domain-containing protein</fullName>
    </recommendedName>
</protein>
<dbReference type="InterPro" id="IPR004827">
    <property type="entry name" value="bZIP"/>
</dbReference>
<feature type="coiled-coil region" evidence="1">
    <location>
        <begin position="247"/>
        <end position="295"/>
    </location>
</feature>
<dbReference type="Gene3D" id="1.20.5.170">
    <property type="match status" value="1"/>
</dbReference>
<dbReference type="PROSITE" id="PS50217">
    <property type="entry name" value="BZIP"/>
    <property type="match status" value="1"/>
</dbReference>
<dbReference type="Proteomes" id="UP001432027">
    <property type="component" value="Unassembled WGS sequence"/>
</dbReference>
<dbReference type="AlphaFoldDB" id="A0AAV5TKY8"/>
<dbReference type="PROSITE" id="PS00036">
    <property type="entry name" value="BZIP_BASIC"/>
    <property type="match status" value="1"/>
</dbReference>
<evidence type="ECO:0000313" key="3">
    <source>
        <dbReference type="EMBL" id="GMS94991.1"/>
    </source>
</evidence>
<accession>A0AAV5TKY8</accession>
<dbReference type="EMBL" id="BTSX01000004">
    <property type="protein sequence ID" value="GMS94991.1"/>
    <property type="molecule type" value="Genomic_DNA"/>
</dbReference>
<feature type="domain" description="BZIP" evidence="2">
    <location>
        <begin position="229"/>
        <end position="292"/>
    </location>
</feature>
<dbReference type="SMART" id="SM00338">
    <property type="entry name" value="BRLZ"/>
    <property type="match status" value="1"/>
</dbReference>
<organism evidence="3 4">
    <name type="scientific">Pristionchus entomophagus</name>
    <dbReference type="NCBI Taxonomy" id="358040"/>
    <lineage>
        <taxon>Eukaryota</taxon>
        <taxon>Metazoa</taxon>
        <taxon>Ecdysozoa</taxon>
        <taxon>Nematoda</taxon>
        <taxon>Chromadorea</taxon>
        <taxon>Rhabditida</taxon>
        <taxon>Rhabditina</taxon>
        <taxon>Diplogasteromorpha</taxon>
        <taxon>Diplogasteroidea</taxon>
        <taxon>Neodiplogasteridae</taxon>
        <taxon>Pristionchus</taxon>
    </lineage>
</organism>
<dbReference type="Pfam" id="PF07716">
    <property type="entry name" value="bZIP_2"/>
    <property type="match status" value="1"/>
</dbReference>
<name>A0AAV5TKY8_9BILA</name>
<dbReference type="InterPro" id="IPR046347">
    <property type="entry name" value="bZIP_sf"/>
</dbReference>
<reference evidence="3" key="1">
    <citation type="submission" date="2023-10" db="EMBL/GenBank/DDBJ databases">
        <title>Genome assembly of Pristionchus species.</title>
        <authorList>
            <person name="Yoshida K."/>
            <person name="Sommer R.J."/>
        </authorList>
    </citation>
    <scope>NUCLEOTIDE SEQUENCE</scope>
    <source>
        <strain evidence="3">RS0144</strain>
    </source>
</reference>
<evidence type="ECO:0000259" key="2">
    <source>
        <dbReference type="PROSITE" id="PS50217"/>
    </source>
</evidence>
<keyword evidence="4" id="KW-1185">Reference proteome</keyword>
<keyword evidence="1" id="KW-0175">Coiled coil</keyword>
<dbReference type="CDD" id="cd14692">
    <property type="entry name" value="bZIP_ATF4"/>
    <property type="match status" value="1"/>
</dbReference>
<evidence type="ECO:0000313" key="4">
    <source>
        <dbReference type="Proteomes" id="UP001432027"/>
    </source>
</evidence>